<evidence type="ECO:0000313" key="6">
    <source>
        <dbReference type="Proteomes" id="UP000799778"/>
    </source>
</evidence>
<dbReference type="GO" id="GO:0005634">
    <property type="term" value="C:nucleus"/>
    <property type="evidence" value="ECO:0007669"/>
    <property type="project" value="UniProtKB-SubCell"/>
</dbReference>
<evidence type="ECO:0000313" key="5">
    <source>
        <dbReference type="EMBL" id="KAF2016081.1"/>
    </source>
</evidence>
<protein>
    <recommendedName>
        <fullName evidence="7">Transcription factor tfiiic complex subunit tfc6</fullName>
    </recommendedName>
</protein>
<keyword evidence="3" id="KW-0539">Nucleus</keyword>
<gene>
    <name evidence="5" type="ORF">BU24DRAFT_450683</name>
</gene>
<dbReference type="GeneID" id="54288442"/>
<dbReference type="AlphaFoldDB" id="A0A6A5XTP0"/>
<accession>A0A6A5XTP0</accession>
<comment type="subcellular location">
    <subcellularLocation>
        <location evidence="1">Nucleus</location>
    </subcellularLocation>
</comment>
<dbReference type="InterPro" id="IPR015943">
    <property type="entry name" value="WD40/YVTN_repeat-like_dom_sf"/>
</dbReference>
<feature type="compositionally biased region" description="Acidic residues" evidence="4">
    <location>
        <begin position="51"/>
        <end position="77"/>
    </location>
</feature>
<organism evidence="5 6">
    <name type="scientific">Aaosphaeria arxii CBS 175.79</name>
    <dbReference type="NCBI Taxonomy" id="1450172"/>
    <lineage>
        <taxon>Eukaryota</taxon>
        <taxon>Fungi</taxon>
        <taxon>Dikarya</taxon>
        <taxon>Ascomycota</taxon>
        <taxon>Pezizomycotina</taxon>
        <taxon>Dothideomycetes</taxon>
        <taxon>Pleosporomycetidae</taxon>
        <taxon>Pleosporales</taxon>
        <taxon>Pleosporales incertae sedis</taxon>
        <taxon>Aaosphaeria</taxon>
    </lineage>
</organism>
<proteinExistence type="predicted"/>
<evidence type="ECO:0000256" key="3">
    <source>
        <dbReference type="ARBA" id="ARBA00023242"/>
    </source>
</evidence>
<keyword evidence="2" id="KW-0804">Transcription</keyword>
<keyword evidence="6" id="KW-1185">Reference proteome</keyword>
<dbReference type="InterPro" id="IPR052416">
    <property type="entry name" value="GTF3C_component"/>
</dbReference>
<dbReference type="GO" id="GO:0006383">
    <property type="term" value="P:transcription by RNA polymerase III"/>
    <property type="evidence" value="ECO:0007669"/>
    <property type="project" value="TreeGrafter"/>
</dbReference>
<feature type="compositionally biased region" description="Acidic residues" evidence="4">
    <location>
        <begin position="88"/>
        <end position="102"/>
    </location>
</feature>
<dbReference type="PANTHER" id="PTHR15052">
    <property type="entry name" value="RNA POLYMERASE III TRANSCRIPTION INITIATION FACTOR COMPLEX SUBUNIT"/>
    <property type="match status" value="1"/>
</dbReference>
<sequence length="798" mass="89214">MTEPVRAKRSARQKSTKSYRVQDQYNFLDKNSDDEDDDGISSRDNVGVERGEDEDDFVPQDQDEQEDPDEFLEDEAQNEQSEQSSGDQEMEYSEEDAEPSEEETGRIGFQQRARVGTSEVPISSAAAGVGMRPVKPFAKHQGTRVKNMGVSPLHSRGVDDWARRGGLEVRLKDLFGSEVKDLTAVLQTKDHWMHQETLPSRKGGSLRRSFYVDEASRVAEVIKFRQWYASTGSKIFLQHQHIRHIRREEADIYLANDGPECSNILLGAIKGPQLHSLKKAASISTALPFAKKDTKRGWILNLGTKIVETQWASNEDGNTQYLAVSVEQAAKVAHRPMENPRAPAFTATDSYPASIQIWAFRATKTGELDPSIEPQLALVICTDWGSPRHFQWCPVAASEQVTKSDLVHLGLLAGVWSDGKVKILDVSFPTPKDASFETQYMHFSKAAFDVQLPNTIASCLQWLSPFSLAAGTAAGMLGVWTLNRRSKTLNNIDDAEFDLQPWFYKQLTDTYMLTVASGYPSLPSYVSITGTDGYGRLFDLRSPTADCVSTARGRIFATIQAWHEHTQSFLMPDENYLFRNNTVRRYYTNIYSLRVESQIVCCASSPVQPGVLIGCADGMVTSSNPVPKILNSKEIPWQQIWFTHEWRPSVDKLSLRVRNSISEPREQAEDSPRVVAEAIAETTSAPTITQGKISENSERPNITTEPIASRTPRSADLPEVLSAPLARFNEGYRVQQINMQYLKPGKARKDVKEQIKYVTIYEEPSAVTSLAWNPNLKFGTWAVAGMGDGLLRVEDLGV</sequence>
<evidence type="ECO:0008006" key="7">
    <source>
        <dbReference type="Google" id="ProtNLM"/>
    </source>
</evidence>
<dbReference type="GO" id="GO:0000127">
    <property type="term" value="C:transcription factor TFIIIC complex"/>
    <property type="evidence" value="ECO:0007669"/>
    <property type="project" value="TreeGrafter"/>
</dbReference>
<name>A0A6A5XTP0_9PLEO</name>
<dbReference type="RefSeq" id="XP_033384420.1">
    <property type="nucleotide sequence ID" value="XM_033531045.1"/>
</dbReference>
<dbReference type="InterPro" id="IPR036322">
    <property type="entry name" value="WD40_repeat_dom_sf"/>
</dbReference>
<dbReference type="Proteomes" id="UP000799778">
    <property type="component" value="Unassembled WGS sequence"/>
</dbReference>
<reference evidence="5" key="1">
    <citation type="journal article" date="2020" name="Stud. Mycol.">
        <title>101 Dothideomycetes genomes: a test case for predicting lifestyles and emergence of pathogens.</title>
        <authorList>
            <person name="Haridas S."/>
            <person name="Albert R."/>
            <person name="Binder M."/>
            <person name="Bloem J."/>
            <person name="Labutti K."/>
            <person name="Salamov A."/>
            <person name="Andreopoulos B."/>
            <person name="Baker S."/>
            <person name="Barry K."/>
            <person name="Bills G."/>
            <person name="Bluhm B."/>
            <person name="Cannon C."/>
            <person name="Castanera R."/>
            <person name="Culley D."/>
            <person name="Daum C."/>
            <person name="Ezra D."/>
            <person name="Gonzalez J."/>
            <person name="Henrissat B."/>
            <person name="Kuo A."/>
            <person name="Liang C."/>
            <person name="Lipzen A."/>
            <person name="Lutzoni F."/>
            <person name="Magnuson J."/>
            <person name="Mondo S."/>
            <person name="Nolan M."/>
            <person name="Ohm R."/>
            <person name="Pangilinan J."/>
            <person name="Park H.-J."/>
            <person name="Ramirez L."/>
            <person name="Alfaro M."/>
            <person name="Sun H."/>
            <person name="Tritt A."/>
            <person name="Yoshinaga Y."/>
            <person name="Zwiers L.-H."/>
            <person name="Turgeon B."/>
            <person name="Goodwin S."/>
            <person name="Spatafora J."/>
            <person name="Crous P."/>
            <person name="Grigoriev I."/>
        </authorList>
    </citation>
    <scope>NUCLEOTIDE SEQUENCE</scope>
    <source>
        <strain evidence="5">CBS 175.79</strain>
    </source>
</reference>
<dbReference type="OrthoDB" id="4703at2759"/>
<evidence type="ECO:0000256" key="1">
    <source>
        <dbReference type="ARBA" id="ARBA00004123"/>
    </source>
</evidence>
<feature type="region of interest" description="Disordered" evidence="4">
    <location>
        <begin position="1"/>
        <end position="117"/>
    </location>
</feature>
<evidence type="ECO:0000256" key="4">
    <source>
        <dbReference type="SAM" id="MobiDB-lite"/>
    </source>
</evidence>
<dbReference type="PANTHER" id="PTHR15052:SF2">
    <property type="entry name" value="GENERAL TRANSCRIPTION FACTOR 3C POLYPEPTIDE 2"/>
    <property type="match status" value="1"/>
</dbReference>
<dbReference type="EMBL" id="ML978069">
    <property type="protein sequence ID" value="KAF2016081.1"/>
    <property type="molecule type" value="Genomic_DNA"/>
</dbReference>
<dbReference type="SUPFAM" id="SSF50978">
    <property type="entry name" value="WD40 repeat-like"/>
    <property type="match status" value="1"/>
</dbReference>
<feature type="compositionally biased region" description="Polar residues" evidence="4">
    <location>
        <begin position="78"/>
        <end position="87"/>
    </location>
</feature>
<evidence type="ECO:0000256" key="2">
    <source>
        <dbReference type="ARBA" id="ARBA00023163"/>
    </source>
</evidence>
<dbReference type="Gene3D" id="2.130.10.10">
    <property type="entry name" value="YVTN repeat-like/Quinoprotein amine dehydrogenase"/>
    <property type="match status" value="1"/>
</dbReference>
<feature type="compositionally biased region" description="Basic residues" evidence="4">
    <location>
        <begin position="7"/>
        <end position="17"/>
    </location>
</feature>